<organism evidence="1">
    <name type="scientific">Marseillevirus sp</name>
    <dbReference type="NCBI Taxonomy" id="2809551"/>
    <lineage>
        <taxon>Viruses</taxon>
        <taxon>Varidnaviria</taxon>
        <taxon>Bamfordvirae</taxon>
        <taxon>Nucleocytoviricota</taxon>
        <taxon>Megaviricetes</taxon>
        <taxon>Pimascovirales</taxon>
        <taxon>Pimascovirales incertae sedis</taxon>
        <taxon>Marseilleviridae</taxon>
        <taxon>Marseillevirus</taxon>
    </lineage>
</organism>
<sequence length="215" mass="24866">MFSLSFFVRYSELVVQSSICFKTSKFSPLCVSPLFQKNASKRSFVRKRTTSSDFVFFLTVQNNNILQMVKMSWEMNTEFCKTCLRRTIPTRDPHFIIKDGTFCGVGWRCRDCGTDNNSEEIQENFDVICGVLLKPKTAKEAKEKTKPKSAEKEIDESRLKRKVITMRENGDDVFAAVAAEKAEIYASETWLRKKLAERAIEMRKRYAKAEKASFK</sequence>
<proteinExistence type="predicted"/>
<accession>A0AA96ENZ1</accession>
<gene>
    <name evidence="1" type="ORF">MarFTMF_032</name>
</gene>
<protein>
    <submittedName>
        <fullName evidence="1">Uncharacterized protein</fullName>
    </submittedName>
</protein>
<evidence type="ECO:0000313" key="1">
    <source>
        <dbReference type="EMBL" id="WNL49548.1"/>
    </source>
</evidence>
<name>A0AA96ENZ1_9VIRU</name>
<dbReference type="EMBL" id="OR343188">
    <property type="protein sequence ID" value="WNL49548.1"/>
    <property type="molecule type" value="Genomic_DNA"/>
</dbReference>
<reference evidence="1" key="1">
    <citation type="submission" date="2023-07" db="EMBL/GenBank/DDBJ databases">
        <authorList>
            <person name="Xia Y."/>
        </authorList>
    </citation>
    <scope>NUCLEOTIDE SEQUENCE</scope>
    <source>
        <strain evidence="1">F</strain>
    </source>
</reference>